<keyword evidence="2" id="KW-0732">Signal</keyword>
<evidence type="ECO:0000256" key="2">
    <source>
        <dbReference type="SAM" id="SignalP"/>
    </source>
</evidence>
<dbReference type="RefSeq" id="WP_184739259.1">
    <property type="nucleotide sequence ID" value="NZ_BMRW01000015.1"/>
</dbReference>
<feature type="signal peptide" evidence="2">
    <location>
        <begin position="1"/>
        <end position="30"/>
    </location>
</feature>
<dbReference type="AlphaFoldDB" id="A0A7W7LIH4"/>
<dbReference type="PROSITE" id="PS51318">
    <property type="entry name" value="TAT"/>
    <property type="match status" value="1"/>
</dbReference>
<proteinExistence type="predicted"/>
<dbReference type="Proteomes" id="UP000556436">
    <property type="component" value="Unassembled WGS sequence"/>
</dbReference>
<comment type="caution">
    <text evidence="3">The sequence shown here is derived from an EMBL/GenBank/DDBJ whole genome shotgun (WGS) entry which is preliminary data.</text>
</comment>
<evidence type="ECO:0000313" key="3">
    <source>
        <dbReference type="EMBL" id="MBB4890221.1"/>
    </source>
</evidence>
<feature type="region of interest" description="Disordered" evidence="1">
    <location>
        <begin position="150"/>
        <end position="170"/>
    </location>
</feature>
<feature type="compositionally biased region" description="Basic and acidic residues" evidence="1">
    <location>
        <begin position="150"/>
        <end position="163"/>
    </location>
</feature>
<accession>A0A7W7LIH4</accession>
<name>A0A7W7LIH4_STRNE</name>
<evidence type="ECO:0000313" key="4">
    <source>
        <dbReference type="Proteomes" id="UP000556436"/>
    </source>
</evidence>
<evidence type="ECO:0008006" key="5">
    <source>
        <dbReference type="Google" id="ProtNLM"/>
    </source>
</evidence>
<organism evidence="3 4">
    <name type="scientific">Streptomyces netropsis</name>
    <name type="common">Streptoverticillium netropsis</name>
    <dbReference type="NCBI Taxonomy" id="55404"/>
    <lineage>
        <taxon>Bacteria</taxon>
        <taxon>Bacillati</taxon>
        <taxon>Actinomycetota</taxon>
        <taxon>Actinomycetes</taxon>
        <taxon>Kitasatosporales</taxon>
        <taxon>Streptomycetaceae</taxon>
        <taxon>Streptomyces</taxon>
    </lineage>
</organism>
<protein>
    <recommendedName>
        <fullName evidence="5">DUF11 domain-containing protein</fullName>
    </recommendedName>
</protein>
<evidence type="ECO:0000256" key="1">
    <source>
        <dbReference type="SAM" id="MobiDB-lite"/>
    </source>
</evidence>
<gene>
    <name evidence="3" type="ORF">FHS38_006299</name>
</gene>
<keyword evidence="4" id="KW-1185">Reference proteome</keyword>
<reference evidence="3 4" key="1">
    <citation type="submission" date="2020-08" db="EMBL/GenBank/DDBJ databases">
        <title>Genomic Encyclopedia of Type Strains, Phase III (KMG-III): the genomes of soil and plant-associated and newly described type strains.</title>
        <authorList>
            <person name="Whitman W."/>
        </authorList>
    </citation>
    <scope>NUCLEOTIDE SEQUENCE [LARGE SCALE GENOMIC DNA]</scope>
    <source>
        <strain evidence="3 4">CECT 3265</strain>
    </source>
</reference>
<dbReference type="InterPro" id="IPR006311">
    <property type="entry name" value="TAT_signal"/>
</dbReference>
<feature type="chain" id="PRO_5030953901" description="DUF11 domain-containing protein" evidence="2">
    <location>
        <begin position="31"/>
        <end position="222"/>
    </location>
</feature>
<dbReference type="EMBL" id="JACHJG010000017">
    <property type="protein sequence ID" value="MBB4890221.1"/>
    <property type="molecule type" value="Genomic_DNA"/>
</dbReference>
<sequence length="222" mass="22547">MGSKRTLRRTVAAAAVLAAGLGLAAARAQAEEATRLVDYQAIAQPVAGRVGQTVEVELGVRNGGPAARETGGRAGRDPGAYEVTAPEGTTITALAMPAGGGHPCTVKAGPAGGPSYVCAIGDDFPAGDRETLRFHVRIDKKVEGAEGRVEIIDHDGNPPRDPDPENDSAPIRVEVVDPDPASPASPASTVDAATSKTLLLATTSGTAFSAGVIALGVARRRR</sequence>